<feature type="region of interest" description="Disordered" evidence="1">
    <location>
        <begin position="918"/>
        <end position="983"/>
    </location>
</feature>
<feature type="compositionally biased region" description="Low complexity" evidence="1">
    <location>
        <begin position="1048"/>
        <end position="1059"/>
    </location>
</feature>
<feature type="region of interest" description="Disordered" evidence="1">
    <location>
        <begin position="188"/>
        <end position="351"/>
    </location>
</feature>
<feature type="compositionally biased region" description="Basic and acidic residues" evidence="1">
    <location>
        <begin position="45"/>
        <end position="76"/>
    </location>
</feature>
<dbReference type="OrthoDB" id="430364at2759"/>
<dbReference type="PROSITE" id="PS50190">
    <property type="entry name" value="SEC7"/>
    <property type="match status" value="1"/>
</dbReference>
<feature type="region of interest" description="Disordered" evidence="1">
    <location>
        <begin position="709"/>
        <end position="755"/>
    </location>
</feature>
<dbReference type="PANTHER" id="PTHR10663:SF376">
    <property type="entry name" value="PH AND SEC7 DOMAIN-CONTAINING PROTEIN"/>
    <property type="match status" value="1"/>
</dbReference>
<comment type="caution">
    <text evidence="3">The sequence shown here is derived from an EMBL/GenBank/DDBJ whole genome shotgun (WGS) entry which is preliminary data.</text>
</comment>
<feature type="compositionally biased region" description="Basic and acidic residues" evidence="1">
    <location>
        <begin position="1588"/>
        <end position="1605"/>
    </location>
</feature>
<feature type="compositionally biased region" description="Acidic residues" evidence="1">
    <location>
        <begin position="554"/>
        <end position="571"/>
    </location>
</feature>
<dbReference type="InterPro" id="IPR035999">
    <property type="entry name" value="Sec7_dom_sf"/>
</dbReference>
<dbReference type="EMBL" id="NHTK01006121">
    <property type="protein sequence ID" value="PPQ63472.1"/>
    <property type="molecule type" value="Genomic_DNA"/>
</dbReference>
<feature type="compositionally biased region" description="Polar residues" evidence="1">
    <location>
        <begin position="363"/>
        <end position="388"/>
    </location>
</feature>
<feature type="compositionally biased region" description="Low complexity" evidence="1">
    <location>
        <begin position="769"/>
        <end position="784"/>
    </location>
</feature>
<dbReference type="Pfam" id="PF01369">
    <property type="entry name" value="Sec7"/>
    <property type="match status" value="1"/>
</dbReference>
<dbReference type="PANTHER" id="PTHR10663">
    <property type="entry name" value="GUANYL-NUCLEOTIDE EXCHANGE FACTOR"/>
    <property type="match status" value="1"/>
</dbReference>
<feature type="region of interest" description="Disordered" evidence="1">
    <location>
        <begin position="363"/>
        <end position="433"/>
    </location>
</feature>
<feature type="domain" description="SEC7" evidence="2">
    <location>
        <begin position="1174"/>
        <end position="1365"/>
    </location>
</feature>
<feature type="compositionally biased region" description="Polar residues" evidence="1">
    <location>
        <begin position="82"/>
        <end position="91"/>
    </location>
</feature>
<feature type="compositionally biased region" description="Low complexity" evidence="1">
    <location>
        <begin position="709"/>
        <end position="718"/>
    </location>
</feature>
<feature type="compositionally biased region" description="Polar residues" evidence="1">
    <location>
        <begin position="223"/>
        <end position="232"/>
    </location>
</feature>
<dbReference type="InterPro" id="IPR011993">
    <property type="entry name" value="PH-like_dom_sf"/>
</dbReference>
<dbReference type="GO" id="GO:0032012">
    <property type="term" value="P:regulation of ARF protein signal transduction"/>
    <property type="evidence" value="ECO:0007669"/>
    <property type="project" value="InterPro"/>
</dbReference>
<dbReference type="InterPro" id="IPR000904">
    <property type="entry name" value="Sec7_dom"/>
</dbReference>
<reference evidence="3 4" key="1">
    <citation type="journal article" date="2018" name="Evol. Lett.">
        <title>Horizontal gene cluster transfer increased hallucinogenic mushroom diversity.</title>
        <authorList>
            <person name="Reynolds H.T."/>
            <person name="Vijayakumar V."/>
            <person name="Gluck-Thaler E."/>
            <person name="Korotkin H.B."/>
            <person name="Matheny P.B."/>
            <person name="Slot J.C."/>
        </authorList>
    </citation>
    <scope>NUCLEOTIDE SEQUENCE [LARGE SCALE GENOMIC DNA]</scope>
    <source>
        <strain evidence="3 4">2629</strain>
    </source>
</reference>
<evidence type="ECO:0000256" key="1">
    <source>
        <dbReference type="SAM" id="MobiDB-lite"/>
    </source>
</evidence>
<name>A0A409V9Q1_9AGAR</name>
<dbReference type="Gene3D" id="1.10.220.20">
    <property type="match status" value="1"/>
</dbReference>
<feature type="region of interest" description="Disordered" evidence="1">
    <location>
        <begin position="1028"/>
        <end position="1061"/>
    </location>
</feature>
<dbReference type="Proteomes" id="UP000284842">
    <property type="component" value="Unassembled WGS sequence"/>
</dbReference>
<feature type="compositionally biased region" description="Polar residues" evidence="1">
    <location>
        <begin position="973"/>
        <end position="983"/>
    </location>
</feature>
<dbReference type="InParanoid" id="A0A409V9Q1"/>
<evidence type="ECO:0000313" key="4">
    <source>
        <dbReference type="Proteomes" id="UP000284842"/>
    </source>
</evidence>
<organism evidence="3 4">
    <name type="scientific">Panaeolus cyanescens</name>
    <dbReference type="NCBI Taxonomy" id="181874"/>
    <lineage>
        <taxon>Eukaryota</taxon>
        <taxon>Fungi</taxon>
        <taxon>Dikarya</taxon>
        <taxon>Basidiomycota</taxon>
        <taxon>Agaricomycotina</taxon>
        <taxon>Agaricomycetes</taxon>
        <taxon>Agaricomycetidae</taxon>
        <taxon>Agaricales</taxon>
        <taxon>Agaricineae</taxon>
        <taxon>Galeropsidaceae</taxon>
        <taxon>Panaeolus</taxon>
    </lineage>
</organism>
<feature type="compositionally biased region" description="Polar residues" evidence="1">
    <location>
        <begin position="587"/>
        <end position="607"/>
    </location>
</feature>
<dbReference type="Gene3D" id="1.10.1000.11">
    <property type="entry name" value="Arf Nucleotide-binding Site Opener,domain 2"/>
    <property type="match status" value="1"/>
</dbReference>
<feature type="region of interest" description="Disordered" evidence="1">
    <location>
        <begin position="824"/>
        <end position="855"/>
    </location>
</feature>
<accession>A0A409V9Q1</accession>
<dbReference type="GO" id="GO:0005085">
    <property type="term" value="F:guanyl-nucleotide exchange factor activity"/>
    <property type="evidence" value="ECO:0007669"/>
    <property type="project" value="InterPro"/>
</dbReference>
<feature type="compositionally biased region" description="Polar residues" evidence="1">
    <location>
        <begin position="941"/>
        <end position="951"/>
    </location>
</feature>
<evidence type="ECO:0000313" key="3">
    <source>
        <dbReference type="EMBL" id="PPQ63472.1"/>
    </source>
</evidence>
<feature type="compositionally biased region" description="Basic and acidic residues" evidence="1">
    <location>
        <begin position="289"/>
        <end position="303"/>
    </location>
</feature>
<dbReference type="Gene3D" id="2.30.29.30">
    <property type="entry name" value="Pleckstrin-homology domain (PH domain)/Phosphotyrosine-binding domain (PTB)"/>
    <property type="match status" value="1"/>
</dbReference>
<sequence length="1657" mass="181583">MTDHDNPSSRAEKRMAAVAMLKRAASLPRMKDGRRPPMHVEAMSEGEKAQSEEERAQSEEPEPKSEEEHTLDENDTIKVNVEPTTFISSFVNEPPDGDDDPDTETDERPTSPATVAKKRRSRSRSRSRGSKDFKAKLRLPQSPVPQLAGDSSQDEMPTVSPGIALPKVPPLVSPIPSPFPFLQQSAFLRSPTPLGPDMGMMYPGTSPPTPLPTLEDIQRGLMRSNSAGSSAVNRKLAMHKLTGGTDTYDASPSPTPPPLPGKLGRNNTVSGGERIAARQNMLNRIGTRIIKEADAGSGAEDRGAPSPTPKRRRRRSRRGSAAANPSAITSDSDFASRPNTPGVPQVHTPLPLLQDQYTALRTYNLTPGPQFGSSNASTEQLSGSQPNVPSSESPHDEEPELVASTRRRSVVIEDQDDEERFPPPQRQAMPMPQPGTPRRLLLNDEHLRQHTPDLIYDNSINGGALQGRSSPAIFHPRAPSRNEFSGRTASPFTQNFAPPLTEKTLSDEDEEQVLYPATTARPRTPYGSNVLDERVLSWDATLVPEIRMHVHNEDVDEDDEDGNAENDDQDEERQVVVLDAEEEPPNSAASSNSFLPDAYTDQSPRGSISSKSILVESEQSPNPAHPYNAISVSEVALVSQLNNSNAQVSDGSVSPQFYPTRLSVASRIHSSGDRSPLNVDFPEYDDRYLPSGTSKKMEGPTTWEKVISTLTRSGSTSGRRSRTNSIAARERRDNTDSSVSRESGASLNSSKTDKGDAINAQATPMMQTPSASASMLSLPPHSAPRGNVSPIPPASSADMSKYSSSKLFPFPGMLLLEEERRLAKSSSSASTPDASFHSREEGYSQSSIPNIHTPEREPHLIHQHSDLFSKYPDSVNASPSSPNFQEYIDVSPASKNASSYNLKLPTTLPGVKQWLSKNSRKKGPASLGGPSSFTPIPPMEFQNSANSNKKPSLSDIFGRKDSDTENISEDVQHNASNNRPTATRAGSSFAIAHAASQDSETGRSINALPDMGSRFGGAYRFPADHSANRALATPDPSSISEYPAPTPSESSSTSSSHSSQGALILERLEESLIKGQRNDILATLEDPPRKVILASPVLQVVNSNTVKDRFLILFNDILIVAKPAQNDRDNLMDAHKPSLPDRKYSVKHVVLLRDLRFCPDRSDVSNKSLGSGARTPLMRTFISQFAEDPERAISNLFSKSRVPEDSALLGQLLFKAYELDRTRLGEFLAKRTSKAVLKSYLDSFGFMGLSLDVALRIFLQSVNVSPHLQAYGGMEHLLDSFASRWYEANAKLVVYDKDMAIRLVRALVQLNKILHDGIADQPGPSDDIRHNMSSKDFQDVFKRFDPRNLLTEELLSQLYRSIRQERLCQASLFEDADAIPVTVKRALPTRLTHKTQSEPIVLRLPQADPLFTIELHGQDLVFDPPVLKFAKSSEASFRVSSTSLGPKTIAMCRCGPNAIRYSGLPLTQTIVVERPFMRNTFQIAFMAADGTKRRYMYSHEEPIVRNEWVQSLKRHIDTARTPSAGTMEARSMMMQKLGKAADAVAFKVLQETLTGSNGSARQRHQTTGSYSTQGSGGEPPVFGRSKSRSREHPPRAEFGLGHRSENSSSESNNRGGGTEETHEGAALWTQRDLEIQCQQNSTISSVLSYLLPAQSSF</sequence>
<dbReference type="STRING" id="181874.A0A409V9Q1"/>
<feature type="compositionally biased region" description="Basic residues" evidence="1">
    <location>
        <begin position="309"/>
        <end position="318"/>
    </location>
</feature>
<keyword evidence="4" id="KW-1185">Reference proteome</keyword>
<feature type="compositionally biased region" description="Polar residues" evidence="1">
    <location>
        <begin position="328"/>
        <end position="339"/>
    </location>
</feature>
<protein>
    <recommendedName>
        <fullName evidence="2">SEC7 domain-containing protein</fullName>
    </recommendedName>
</protein>
<feature type="region of interest" description="Disordered" evidence="1">
    <location>
        <begin position="551"/>
        <end position="607"/>
    </location>
</feature>
<feature type="region of interest" description="Disordered" evidence="1">
    <location>
        <begin position="1554"/>
        <end position="1627"/>
    </location>
</feature>
<proteinExistence type="predicted"/>
<feature type="region of interest" description="Disordered" evidence="1">
    <location>
        <begin position="767"/>
        <end position="801"/>
    </location>
</feature>
<feature type="compositionally biased region" description="Acidic residues" evidence="1">
    <location>
        <begin position="95"/>
        <end position="105"/>
    </location>
</feature>
<evidence type="ECO:0000259" key="2">
    <source>
        <dbReference type="PROSITE" id="PS50190"/>
    </source>
</evidence>
<dbReference type="InterPro" id="IPR023394">
    <property type="entry name" value="Sec7_C_sf"/>
</dbReference>
<gene>
    <name evidence="3" type="ORF">CVT24_005129</name>
</gene>
<dbReference type="SUPFAM" id="SSF50729">
    <property type="entry name" value="PH domain-like"/>
    <property type="match status" value="1"/>
</dbReference>
<dbReference type="SMART" id="SM00222">
    <property type="entry name" value="Sec7"/>
    <property type="match status" value="1"/>
</dbReference>
<feature type="compositionally biased region" description="Polar residues" evidence="1">
    <location>
        <begin position="736"/>
        <end position="750"/>
    </location>
</feature>
<dbReference type="SUPFAM" id="SSF48425">
    <property type="entry name" value="Sec7 domain"/>
    <property type="match status" value="1"/>
</dbReference>
<feature type="region of interest" description="Disordered" evidence="1">
    <location>
        <begin position="20"/>
        <end position="162"/>
    </location>
</feature>
<feature type="compositionally biased region" description="Basic residues" evidence="1">
    <location>
        <begin position="116"/>
        <end position="128"/>
    </location>
</feature>